<dbReference type="SUPFAM" id="SSF53474">
    <property type="entry name" value="alpha/beta-Hydrolases"/>
    <property type="match status" value="2"/>
</dbReference>
<dbReference type="PANTHER" id="PTHR45763">
    <property type="entry name" value="HYDROLASE, ALPHA/BETA FOLD FAMILY PROTEIN, EXPRESSED-RELATED"/>
    <property type="match status" value="1"/>
</dbReference>
<protein>
    <recommendedName>
        <fullName evidence="2">AB hydrolase-1 domain-containing protein</fullName>
    </recommendedName>
</protein>
<dbReference type="FunFam" id="3.40.50.1820:FF:000270">
    <property type="entry name" value="Alpha/beta-Hydrolases superfamily protein"/>
    <property type="match status" value="2"/>
</dbReference>
<dbReference type="Pfam" id="PF12697">
    <property type="entry name" value="Abhydrolase_6"/>
    <property type="match status" value="2"/>
</dbReference>
<feature type="domain" description="AB hydrolase-1" evidence="2">
    <location>
        <begin position="65"/>
        <end position="325"/>
    </location>
</feature>
<reference evidence="3" key="1">
    <citation type="submission" date="2023-05" db="EMBL/GenBank/DDBJ databases">
        <title>Nepenthes gracilis genome sequencing.</title>
        <authorList>
            <person name="Fukushima K."/>
        </authorList>
    </citation>
    <scope>NUCLEOTIDE SEQUENCE</scope>
    <source>
        <strain evidence="3">SING2019-196</strain>
    </source>
</reference>
<feature type="signal peptide" evidence="1">
    <location>
        <begin position="1"/>
        <end position="19"/>
    </location>
</feature>
<evidence type="ECO:0000313" key="3">
    <source>
        <dbReference type="EMBL" id="GMH07327.1"/>
    </source>
</evidence>
<comment type="caution">
    <text evidence="3">The sequence shown here is derived from an EMBL/GenBank/DDBJ whole genome shotgun (WGS) entry which is preliminary data.</text>
</comment>
<dbReference type="Gene3D" id="3.40.50.1820">
    <property type="entry name" value="alpha/beta hydrolase"/>
    <property type="match status" value="2"/>
</dbReference>
<gene>
    <name evidence="3" type="ORF">Nepgr_009167</name>
</gene>
<feature type="domain" description="AB hydrolase-1" evidence="2">
    <location>
        <begin position="433"/>
        <end position="691"/>
    </location>
</feature>
<dbReference type="InterPro" id="IPR029058">
    <property type="entry name" value="AB_hydrolase_fold"/>
</dbReference>
<feature type="chain" id="PRO_5042219788" description="AB hydrolase-1 domain-containing protein" evidence="1">
    <location>
        <begin position="20"/>
        <end position="722"/>
    </location>
</feature>
<dbReference type="PANTHER" id="PTHR45763:SF51">
    <property type="entry name" value="ALPHA_BETA-HYDROLASES SUPERFAMILY PROTEIN"/>
    <property type="match status" value="1"/>
</dbReference>
<dbReference type="EMBL" id="BSYO01000007">
    <property type="protein sequence ID" value="GMH07327.1"/>
    <property type="molecule type" value="Genomic_DNA"/>
</dbReference>
<dbReference type="Proteomes" id="UP001279734">
    <property type="component" value="Unassembled WGS sequence"/>
</dbReference>
<dbReference type="InterPro" id="IPR000073">
    <property type="entry name" value="AB_hydrolase_1"/>
</dbReference>
<keyword evidence="4" id="KW-1185">Reference proteome</keyword>
<name>A0AAD3SA96_NEPGR</name>
<evidence type="ECO:0000256" key="1">
    <source>
        <dbReference type="SAM" id="SignalP"/>
    </source>
</evidence>
<organism evidence="3 4">
    <name type="scientific">Nepenthes gracilis</name>
    <name type="common">Slender pitcher plant</name>
    <dbReference type="NCBI Taxonomy" id="150966"/>
    <lineage>
        <taxon>Eukaryota</taxon>
        <taxon>Viridiplantae</taxon>
        <taxon>Streptophyta</taxon>
        <taxon>Embryophyta</taxon>
        <taxon>Tracheophyta</taxon>
        <taxon>Spermatophyta</taxon>
        <taxon>Magnoliopsida</taxon>
        <taxon>eudicotyledons</taxon>
        <taxon>Gunneridae</taxon>
        <taxon>Pentapetalae</taxon>
        <taxon>Caryophyllales</taxon>
        <taxon>Nepenthaceae</taxon>
        <taxon>Nepenthes</taxon>
    </lineage>
</organism>
<sequence length="722" mass="82681">MYTAALVLGASFLIWVYKSITPPPPKICGKPNGPPVTSPRMKLSDGRHLAYKEHGVPRQSAKYKVIMVHGFDSSKDLFLPLSQEFMEKLGLYIVTYDRPGYGESDPNSKRTVKSETLDLEEFADKLQLGSKFYVVGVSMGNYLSWGCLRYIPHRLAGAALVVPVINYWWPSFPRKLSIEGYKELLKRDQCKLWIAHNAPGLVYWWMTQKWFPSSTVMERNPIIFSKRDFETIKKLSQVPNPNEYKIRQQGDYESLHRDLKIGFGSWEFDPMEVKNPFPENEGSVHLWQGYGDKLVPYQLQRFIVKKLPWMKYHEVPDGGHLIIHEDVLCEAIFSDDNCAIISLITSILMLRRISSNPNPYQLRNAINQHIWRGTACAALEKGLLSKMGNISGHECPKSTDDPQITSPRIKLTDGRHLAFREAGVPRNEAEYKIIIVHGFGSNKDMSFLAPQELTEELKIYILIYDRAGYGESDPNPNRSVKSEASDIEELADQLELGPKFYVIGVSMGAYPIWGCIYYLSHRLQGVALVAAVFNYCWPSIPDSLTKDDFRKNLVKLALWLLKHMPGLLYWWMTQKLFPSSNVMERNPVFFNDRDKEVLKRTPGFELLSENKLQNKSVFDNLRNDFMVGFGKWEFDPLKLSNPFPKNDSFVHLWTGFEDQVVPIQLQRFVSSKLPWIKHHEVPQSGHLIVYESDVCSSILRALLLDEEPAASHVPNLATLISS</sequence>
<keyword evidence="1" id="KW-0732">Signal</keyword>
<dbReference type="AlphaFoldDB" id="A0AAD3SA96"/>
<accession>A0AAD3SA96</accession>
<evidence type="ECO:0000313" key="4">
    <source>
        <dbReference type="Proteomes" id="UP001279734"/>
    </source>
</evidence>
<evidence type="ECO:0000259" key="2">
    <source>
        <dbReference type="Pfam" id="PF12697"/>
    </source>
</evidence>
<proteinExistence type="predicted"/>